<keyword evidence="3" id="KW-1185">Reference proteome</keyword>
<dbReference type="RefSeq" id="WP_074720470.1">
    <property type="nucleotide sequence ID" value="NZ_CBCRVS010000002.1"/>
</dbReference>
<gene>
    <name evidence="2" type="ORF">SAMN05444355_101287</name>
</gene>
<protein>
    <recommendedName>
        <fullName evidence="4">YD repeat-containing protein</fullName>
    </recommendedName>
</protein>
<name>A0A1H9CVS2_FLAFI</name>
<dbReference type="OrthoDB" id="1369078at2"/>
<dbReference type="Proteomes" id="UP000183658">
    <property type="component" value="Unassembled WGS sequence"/>
</dbReference>
<sequence length="288" mass="33319">MKTYFMALLMAVLPCCMPAQAQENSVRLKQINVVKTNFRNLKDGETVNKTITFKEGKIHSIKTSDIIQVYFYNPNGLLDMTVKEREGSNWKEVINYTYDKANNLIKFSKKYDENGENVTKTVTFKYDGARVRAITKKSTTHQNFVEDNEYIVQEGIIVRRSSRDRNEQIISKKEYGYYKDNLSRDKGLVGDKTIIYYTYDDKNSVKLLMAKSTFGENYKVILPLISFYEDEFDFQAISSNNELDSKATSTNYVGKSATFKYNSSNYPISQDLVEENGIVKTKTTYLYE</sequence>
<evidence type="ECO:0000313" key="3">
    <source>
        <dbReference type="Proteomes" id="UP000183658"/>
    </source>
</evidence>
<feature type="chain" id="PRO_5010361057" description="YD repeat-containing protein" evidence="1">
    <location>
        <begin position="22"/>
        <end position="288"/>
    </location>
</feature>
<reference evidence="3" key="1">
    <citation type="submission" date="2016-10" db="EMBL/GenBank/DDBJ databases">
        <authorList>
            <person name="Varghese N."/>
            <person name="Submissions S."/>
        </authorList>
    </citation>
    <scope>NUCLEOTIDE SEQUENCE [LARGE SCALE GENOMIC DNA]</scope>
    <source>
        <strain evidence="3">DSM 15719</strain>
    </source>
</reference>
<feature type="signal peptide" evidence="1">
    <location>
        <begin position="1"/>
        <end position="21"/>
    </location>
</feature>
<dbReference type="EMBL" id="FOFZ01000001">
    <property type="protein sequence ID" value="SEQ05326.1"/>
    <property type="molecule type" value="Genomic_DNA"/>
</dbReference>
<keyword evidence="1" id="KW-0732">Signal</keyword>
<dbReference type="Gene3D" id="2.180.10.10">
    <property type="entry name" value="RHS repeat-associated core"/>
    <property type="match status" value="1"/>
</dbReference>
<dbReference type="AlphaFoldDB" id="A0A1H9CVS2"/>
<evidence type="ECO:0000256" key="1">
    <source>
        <dbReference type="SAM" id="SignalP"/>
    </source>
</evidence>
<proteinExistence type="predicted"/>
<accession>A0A1H9CVS2</accession>
<organism evidence="2 3">
    <name type="scientific">Flavobacterium frigoris</name>
    <dbReference type="NCBI Taxonomy" id="229204"/>
    <lineage>
        <taxon>Bacteria</taxon>
        <taxon>Pseudomonadati</taxon>
        <taxon>Bacteroidota</taxon>
        <taxon>Flavobacteriia</taxon>
        <taxon>Flavobacteriales</taxon>
        <taxon>Flavobacteriaceae</taxon>
        <taxon>Flavobacterium</taxon>
    </lineage>
</organism>
<evidence type="ECO:0008006" key="4">
    <source>
        <dbReference type="Google" id="ProtNLM"/>
    </source>
</evidence>
<evidence type="ECO:0000313" key="2">
    <source>
        <dbReference type="EMBL" id="SEQ05326.1"/>
    </source>
</evidence>